<evidence type="ECO:0000259" key="1">
    <source>
        <dbReference type="SMART" id="SM00849"/>
    </source>
</evidence>
<dbReference type="PANTHER" id="PTHR42663">
    <property type="entry name" value="HYDROLASE C777.06C-RELATED-RELATED"/>
    <property type="match status" value="1"/>
</dbReference>
<dbReference type="InterPro" id="IPR001279">
    <property type="entry name" value="Metallo-B-lactamas"/>
</dbReference>
<dbReference type="SMART" id="SM00849">
    <property type="entry name" value="Lactamase_B"/>
    <property type="match status" value="1"/>
</dbReference>
<reference evidence="2 3" key="1">
    <citation type="submission" date="2017-07" db="EMBL/GenBank/DDBJ databases">
        <title>Leptospira spp. isolated from tropical soils.</title>
        <authorList>
            <person name="Thibeaux R."/>
            <person name="Iraola G."/>
            <person name="Ferres I."/>
            <person name="Bierque E."/>
            <person name="Girault D."/>
            <person name="Soupe-Gilbert M.-E."/>
            <person name="Picardeau M."/>
            <person name="Goarant C."/>
        </authorList>
    </citation>
    <scope>NUCLEOTIDE SEQUENCE [LARGE SCALE GENOMIC DNA]</scope>
    <source>
        <strain evidence="2 3">MCA1-C-A1</strain>
    </source>
</reference>
<dbReference type="Gene3D" id="3.60.15.10">
    <property type="entry name" value="Ribonuclease Z/Hydroxyacylglutathione hydrolase-like"/>
    <property type="match status" value="1"/>
</dbReference>
<keyword evidence="2" id="KW-0378">Hydrolase</keyword>
<gene>
    <name evidence="2" type="ORF">CH357_18005</name>
</gene>
<dbReference type="Pfam" id="PF12706">
    <property type="entry name" value="Lactamase_B_2"/>
    <property type="match status" value="1"/>
</dbReference>
<evidence type="ECO:0000313" key="3">
    <source>
        <dbReference type="Proteomes" id="UP000232196"/>
    </source>
</evidence>
<feature type="domain" description="Metallo-beta-lactamase" evidence="1">
    <location>
        <begin position="61"/>
        <end position="252"/>
    </location>
</feature>
<protein>
    <submittedName>
        <fullName evidence="2">MBL fold metallo-hydrolase</fullName>
    </submittedName>
</protein>
<dbReference type="PANTHER" id="PTHR42663:SF4">
    <property type="entry name" value="SLL1036 PROTEIN"/>
    <property type="match status" value="1"/>
</dbReference>
<dbReference type="GO" id="GO:0016787">
    <property type="term" value="F:hydrolase activity"/>
    <property type="evidence" value="ECO:0007669"/>
    <property type="project" value="UniProtKB-KW"/>
</dbReference>
<keyword evidence="3" id="KW-1185">Reference proteome</keyword>
<name>A0A2M9X8J3_9LEPT</name>
<dbReference type="Proteomes" id="UP000232196">
    <property type="component" value="Unassembled WGS sequence"/>
</dbReference>
<proteinExistence type="predicted"/>
<evidence type="ECO:0000313" key="2">
    <source>
        <dbReference type="EMBL" id="PJZ24021.1"/>
    </source>
</evidence>
<dbReference type="OrthoDB" id="9800940at2"/>
<dbReference type="InterPro" id="IPR036866">
    <property type="entry name" value="RibonucZ/Hydroxyglut_hydro"/>
</dbReference>
<dbReference type="RefSeq" id="WP_100708156.1">
    <property type="nucleotide sequence ID" value="NZ_NPDL01000012.1"/>
</dbReference>
<dbReference type="AlphaFoldDB" id="A0A2M9X8J3"/>
<sequence>MEIFLYGVRGSIPAPLSNQEYREKVISILRLVAKSEGKAFSSPEEWFDQLPEPLNYVVGGNTTCVRIIGSSGVELVVDLGTGARVLGEDLVREKFGQGKGEASVFFTHTHWDHIHGIPFFKPMYIPGNKFTFYSPLEDLPERLKYQQEPRFFPIHFDHFGSERNFRRLQKGEVLEIGGVKVEWLPLKHPGGSIAYKFTENGKSFIFATDAEYNGEDFPLIQEQKPFFKGADLLVLDAQYTLDESFQKFDWGHTSYTMAVNCASSWEVKKLALTHHEPAYSDEILAIILDDARTHAENLGAKDLSIVLAREGMKFKLV</sequence>
<dbReference type="SUPFAM" id="SSF56281">
    <property type="entry name" value="Metallo-hydrolase/oxidoreductase"/>
    <property type="match status" value="1"/>
</dbReference>
<organism evidence="2 3">
    <name type="scientific">Leptospira hartskeerlii</name>
    <dbReference type="NCBI Taxonomy" id="2023177"/>
    <lineage>
        <taxon>Bacteria</taxon>
        <taxon>Pseudomonadati</taxon>
        <taxon>Spirochaetota</taxon>
        <taxon>Spirochaetia</taxon>
        <taxon>Leptospirales</taxon>
        <taxon>Leptospiraceae</taxon>
        <taxon>Leptospira</taxon>
    </lineage>
</organism>
<dbReference type="EMBL" id="NPDN01000011">
    <property type="protein sequence ID" value="PJZ24021.1"/>
    <property type="molecule type" value="Genomic_DNA"/>
</dbReference>
<accession>A0A2M9X8J3</accession>
<comment type="caution">
    <text evidence="2">The sequence shown here is derived from an EMBL/GenBank/DDBJ whole genome shotgun (WGS) entry which is preliminary data.</text>
</comment>
<dbReference type="CDD" id="cd07715">
    <property type="entry name" value="TaR3-like_MBL-fold"/>
    <property type="match status" value="1"/>
</dbReference>